<evidence type="ECO:0000313" key="9">
    <source>
        <dbReference type="Proteomes" id="UP000280792"/>
    </source>
</evidence>
<dbReference type="Pfam" id="PF08281">
    <property type="entry name" value="Sigma70_r4_2"/>
    <property type="match status" value="1"/>
</dbReference>
<dbReference type="GO" id="GO:0006352">
    <property type="term" value="P:DNA-templated transcription initiation"/>
    <property type="evidence" value="ECO:0007669"/>
    <property type="project" value="InterPro"/>
</dbReference>
<dbReference type="InterPro" id="IPR039425">
    <property type="entry name" value="RNA_pol_sigma-70-like"/>
</dbReference>
<dbReference type="GO" id="GO:0016987">
    <property type="term" value="F:sigma factor activity"/>
    <property type="evidence" value="ECO:0007669"/>
    <property type="project" value="UniProtKB-KW"/>
</dbReference>
<feature type="domain" description="RNA polymerase sigma factor 70 region 4 type 2" evidence="7">
    <location>
        <begin position="123"/>
        <end position="175"/>
    </location>
</feature>
<dbReference type="SUPFAM" id="SSF88946">
    <property type="entry name" value="Sigma2 domain of RNA polymerase sigma factors"/>
    <property type="match status" value="1"/>
</dbReference>
<dbReference type="Proteomes" id="UP000280792">
    <property type="component" value="Unassembled WGS sequence"/>
</dbReference>
<gene>
    <name evidence="8" type="ORF">D0544_01245</name>
</gene>
<dbReference type="InterPro" id="IPR013324">
    <property type="entry name" value="RNA_pol_sigma_r3/r4-like"/>
</dbReference>
<evidence type="ECO:0000259" key="7">
    <source>
        <dbReference type="Pfam" id="PF08281"/>
    </source>
</evidence>
<name>A0A3P3VQ33_9GAMM</name>
<comment type="caution">
    <text evidence="8">The sequence shown here is derived from an EMBL/GenBank/DDBJ whole genome shotgun (WGS) entry which is preliminary data.</text>
</comment>
<keyword evidence="4" id="KW-0238">DNA-binding</keyword>
<dbReference type="GO" id="GO:0003677">
    <property type="term" value="F:DNA binding"/>
    <property type="evidence" value="ECO:0007669"/>
    <property type="project" value="UniProtKB-KW"/>
</dbReference>
<dbReference type="Pfam" id="PF04542">
    <property type="entry name" value="Sigma70_r2"/>
    <property type="match status" value="1"/>
</dbReference>
<reference evidence="8 9" key="1">
    <citation type="submission" date="2018-08" db="EMBL/GenBank/DDBJ databases">
        <authorList>
            <person name="Khan S.A."/>
        </authorList>
    </citation>
    <scope>NUCLEOTIDE SEQUENCE [LARGE SCALE GENOMIC DNA]</scope>
    <source>
        <strain evidence="8 9">GTF-13</strain>
    </source>
</reference>
<sequence>MAMRTLDQLDDHELMQRYGEGEVAAFEQLYQRHRQGLYRYFLRQCGQPALAEDLYQEVWSRVIGAARRYRPDARFDTWLYRIAHNRLVDHYRRPSLVGSEPTETVEAVEPGPVEAAEQQQQAQRLHHCLGQLPALQLEAFMLKEEVGFSAAAVAEVVGASLEATKSRLRYAYQKLRECVTQTGEEVRDERA</sequence>
<evidence type="ECO:0000256" key="1">
    <source>
        <dbReference type="ARBA" id="ARBA00010641"/>
    </source>
</evidence>
<keyword evidence="5" id="KW-0804">Transcription</keyword>
<dbReference type="AlphaFoldDB" id="A0A3P3VQ33"/>
<accession>A0A3P3VQ33</accession>
<dbReference type="EMBL" id="QWEZ01000001">
    <property type="protein sequence ID" value="RRJ83776.1"/>
    <property type="molecule type" value="Genomic_DNA"/>
</dbReference>
<reference evidence="8 9" key="2">
    <citation type="submission" date="2018-12" db="EMBL/GenBank/DDBJ databases">
        <title>Simiduia agarivorans gen. nov., sp. nov., a marine, agarolytic bacterium isolated from shallow coastal water from Keelung, Taiwan.</title>
        <authorList>
            <person name="Shieh W.Y."/>
        </authorList>
    </citation>
    <scope>NUCLEOTIDE SEQUENCE [LARGE SCALE GENOMIC DNA]</scope>
    <source>
        <strain evidence="8 9">GTF-13</strain>
    </source>
</reference>
<evidence type="ECO:0000256" key="3">
    <source>
        <dbReference type="ARBA" id="ARBA00023082"/>
    </source>
</evidence>
<evidence type="ECO:0000256" key="5">
    <source>
        <dbReference type="ARBA" id="ARBA00023163"/>
    </source>
</evidence>
<protein>
    <submittedName>
        <fullName evidence="8">Sigma-70 family RNA polymerase sigma factor</fullName>
    </submittedName>
</protein>
<proteinExistence type="inferred from homology"/>
<keyword evidence="2" id="KW-0805">Transcription regulation</keyword>
<dbReference type="SUPFAM" id="SSF88659">
    <property type="entry name" value="Sigma3 and sigma4 domains of RNA polymerase sigma factors"/>
    <property type="match status" value="1"/>
</dbReference>
<dbReference type="Gene3D" id="1.10.10.10">
    <property type="entry name" value="Winged helix-like DNA-binding domain superfamily/Winged helix DNA-binding domain"/>
    <property type="match status" value="1"/>
</dbReference>
<evidence type="ECO:0000313" key="8">
    <source>
        <dbReference type="EMBL" id="RRJ83776.1"/>
    </source>
</evidence>
<dbReference type="Gene3D" id="1.10.1740.10">
    <property type="match status" value="1"/>
</dbReference>
<keyword evidence="3" id="KW-0731">Sigma factor</keyword>
<dbReference type="PANTHER" id="PTHR43133">
    <property type="entry name" value="RNA POLYMERASE ECF-TYPE SIGMA FACTO"/>
    <property type="match status" value="1"/>
</dbReference>
<dbReference type="NCBIfam" id="TIGR02937">
    <property type="entry name" value="sigma70-ECF"/>
    <property type="match status" value="1"/>
</dbReference>
<dbReference type="InterPro" id="IPR013249">
    <property type="entry name" value="RNA_pol_sigma70_r4_t2"/>
</dbReference>
<dbReference type="InterPro" id="IPR013325">
    <property type="entry name" value="RNA_pol_sigma_r2"/>
</dbReference>
<organism evidence="8 9">
    <name type="scientific">Aestuariirhabdus litorea</name>
    <dbReference type="NCBI Taxonomy" id="2528527"/>
    <lineage>
        <taxon>Bacteria</taxon>
        <taxon>Pseudomonadati</taxon>
        <taxon>Pseudomonadota</taxon>
        <taxon>Gammaproteobacteria</taxon>
        <taxon>Oceanospirillales</taxon>
        <taxon>Aestuariirhabdaceae</taxon>
        <taxon>Aestuariirhabdus</taxon>
    </lineage>
</organism>
<dbReference type="InterPro" id="IPR007627">
    <property type="entry name" value="RNA_pol_sigma70_r2"/>
</dbReference>
<keyword evidence="9" id="KW-1185">Reference proteome</keyword>
<dbReference type="PANTHER" id="PTHR43133:SF8">
    <property type="entry name" value="RNA POLYMERASE SIGMA FACTOR HI_1459-RELATED"/>
    <property type="match status" value="1"/>
</dbReference>
<evidence type="ECO:0000259" key="6">
    <source>
        <dbReference type="Pfam" id="PF04542"/>
    </source>
</evidence>
<evidence type="ECO:0000256" key="2">
    <source>
        <dbReference type="ARBA" id="ARBA00023015"/>
    </source>
</evidence>
<dbReference type="InterPro" id="IPR036388">
    <property type="entry name" value="WH-like_DNA-bd_sf"/>
</dbReference>
<feature type="domain" description="RNA polymerase sigma-70 region 2" evidence="6">
    <location>
        <begin position="29"/>
        <end position="93"/>
    </location>
</feature>
<dbReference type="InterPro" id="IPR014284">
    <property type="entry name" value="RNA_pol_sigma-70_dom"/>
</dbReference>
<comment type="similarity">
    <text evidence="1">Belongs to the sigma-70 factor family. ECF subfamily.</text>
</comment>
<evidence type="ECO:0000256" key="4">
    <source>
        <dbReference type="ARBA" id="ARBA00023125"/>
    </source>
</evidence>
<dbReference type="RefSeq" id="WP_125014070.1">
    <property type="nucleotide sequence ID" value="NZ_QWEZ01000001.1"/>
</dbReference>